<reference evidence="1 2" key="1">
    <citation type="submission" date="2018-09" db="EMBL/GenBank/DDBJ databases">
        <title>Bacillus saliacetes sp. nov., isolated from Thai shrimp paste (Ka-pi).</title>
        <authorList>
            <person name="Daroonpunt R."/>
            <person name="Tanasupawat S."/>
            <person name="Yiamsombut S."/>
        </authorList>
    </citation>
    <scope>NUCLEOTIDE SEQUENCE [LARGE SCALE GENOMIC DNA]</scope>
    <source>
        <strain evidence="1 2">SKP7-4</strain>
    </source>
</reference>
<protein>
    <submittedName>
        <fullName evidence="1">Uncharacterized protein</fullName>
    </submittedName>
</protein>
<sequence length="124" mass="13703">MTPRGWALELDDAKAEAPCSDPTGKCSEEKKRRFSLLFSSGYLTPRDWALELDDAKAEAPCPGPTGNRRAGSAESFRKIKKQSDLHLSASFLYISRKISNIPDEITIYDKIPSSSARTVVPQLT</sequence>
<evidence type="ECO:0000313" key="1">
    <source>
        <dbReference type="EMBL" id="RIW37695.1"/>
    </source>
</evidence>
<accession>A0A3A1R4M5</accession>
<organism evidence="1 2">
    <name type="scientific">Bacillus salacetis</name>
    <dbReference type="NCBI Taxonomy" id="2315464"/>
    <lineage>
        <taxon>Bacteria</taxon>
        <taxon>Bacillati</taxon>
        <taxon>Bacillota</taxon>
        <taxon>Bacilli</taxon>
        <taxon>Bacillales</taxon>
        <taxon>Bacillaceae</taxon>
        <taxon>Bacillus</taxon>
    </lineage>
</organism>
<keyword evidence="2" id="KW-1185">Reference proteome</keyword>
<proteinExistence type="predicted"/>
<comment type="caution">
    <text evidence="1">The sequence shown here is derived from an EMBL/GenBank/DDBJ whole genome shotgun (WGS) entry which is preliminary data.</text>
</comment>
<dbReference type="EMBL" id="QXIR01000003">
    <property type="protein sequence ID" value="RIW37695.1"/>
    <property type="molecule type" value="Genomic_DNA"/>
</dbReference>
<evidence type="ECO:0000313" key="2">
    <source>
        <dbReference type="Proteomes" id="UP000265801"/>
    </source>
</evidence>
<dbReference type="AlphaFoldDB" id="A0A3A1R4M5"/>
<gene>
    <name evidence="1" type="ORF">D3H55_03760</name>
</gene>
<dbReference type="Proteomes" id="UP000265801">
    <property type="component" value="Unassembled WGS sequence"/>
</dbReference>
<name>A0A3A1R4M5_9BACI</name>